<comment type="caution">
    <text evidence="1">The sequence shown here is derived from an EMBL/GenBank/DDBJ whole genome shotgun (WGS) entry which is preliminary data.</text>
</comment>
<dbReference type="EMBL" id="JBBPBF010000024">
    <property type="protein sequence ID" value="KAK7609251.1"/>
    <property type="molecule type" value="Genomic_DNA"/>
</dbReference>
<keyword evidence="2" id="KW-1185">Reference proteome</keyword>
<evidence type="ECO:0008006" key="3">
    <source>
        <dbReference type="Google" id="ProtNLM"/>
    </source>
</evidence>
<protein>
    <recommendedName>
        <fullName evidence="3">Secreted protein</fullName>
    </recommendedName>
</protein>
<reference evidence="1 2" key="1">
    <citation type="submission" date="2024-04" db="EMBL/GenBank/DDBJ databases">
        <title>Phyllosticta paracitricarpa is synonymous to the EU quarantine fungus P. citricarpa based on phylogenomic analyses.</title>
        <authorList>
            <consortium name="Lawrence Berkeley National Laboratory"/>
            <person name="Van ingen-buijs V.A."/>
            <person name="Van westerhoven A.C."/>
            <person name="Haridas S."/>
            <person name="Skiadas P."/>
            <person name="Martin F."/>
            <person name="Groenewald J.Z."/>
            <person name="Crous P.W."/>
            <person name="Seidl M.F."/>
        </authorList>
    </citation>
    <scope>NUCLEOTIDE SEQUENCE [LARGE SCALE GENOMIC DNA]</scope>
    <source>
        <strain evidence="1 2">CBS 141358</strain>
    </source>
</reference>
<gene>
    <name evidence="1" type="ORF">JOL62DRAFT_180952</name>
</gene>
<accession>A0ABR1N5G0</accession>
<dbReference type="Proteomes" id="UP001367316">
    <property type="component" value="Unassembled WGS sequence"/>
</dbReference>
<name>A0ABR1N5G0_9PEZI</name>
<evidence type="ECO:0000313" key="1">
    <source>
        <dbReference type="EMBL" id="KAK7609251.1"/>
    </source>
</evidence>
<organism evidence="1 2">
    <name type="scientific">Phyllosticta paracitricarpa</name>
    <dbReference type="NCBI Taxonomy" id="2016321"/>
    <lineage>
        <taxon>Eukaryota</taxon>
        <taxon>Fungi</taxon>
        <taxon>Dikarya</taxon>
        <taxon>Ascomycota</taxon>
        <taxon>Pezizomycotina</taxon>
        <taxon>Dothideomycetes</taxon>
        <taxon>Dothideomycetes incertae sedis</taxon>
        <taxon>Botryosphaeriales</taxon>
        <taxon>Phyllostictaceae</taxon>
        <taxon>Phyllosticta</taxon>
    </lineage>
</organism>
<sequence>MFPRLQKPPSCPCLWNALWGQWISLSHSPNCAGGASSTTKPTVIRLSPSRPSQSFIAFFRLRSADRLRLSMHGSFARSRRSGPPRQHMTASCCGHASSYRIRVQMVSLHILQRLTRLGLLFCAFEIEHTRPSARFLMTCTVACPVRYHTNRVACQHSA</sequence>
<evidence type="ECO:0000313" key="2">
    <source>
        <dbReference type="Proteomes" id="UP001367316"/>
    </source>
</evidence>
<proteinExistence type="predicted"/>